<evidence type="ECO:0000313" key="1">
    <source>
        <dbReference type="EMBL" id="DAG05818.1"/>
    </source>
</evidence>
<accession>A0A8S5VGC0</accession>
<dbReference type="EMBL" id="BK016265">
    <property type="protein sequence ID" value="DAG05818.1"/>
    <property type="molecule type" value="Genomic_DNA"/>
</dbReference>
<proteinExistence type="predicted"/>
<protein>
    <submittedName>
        <fullName evidence="1">Uncharacterized protein</fullName>
    </submittedName>
</protein>
<reference evidence="1" key="1">
    <citation type="journal article" date="2021" name="Proc. Natl. Acad. Sci. U.S.A.">
        <title>A Catalog of Tens of Thousands of Viruses from Human Metagenomes Reveals Hidden Associations with Chronic Diseases.</title>
        <authorList>
            <person name="Tisza M.J."/>
            <person name="Buck C.B."/>
        </authorList>
    </citation>
    <scope>NUCLEOTIDE SEQUENCE</scope>
    <source>
        <strain evidence="1">CtkfK18</strain>
    </source>
</reference>
<name>A0A8S5VGC0_9CAUD</name>
<sequence>MLTSFDILPNVGLRAHNGIFLPKNLNSLSNNHLLKSTKITIIFTKRRLK</sequence>
<organism evidence="1">
    <name type="scientific">Myoviridae sp. ctkfK18</name>
    <dbReference type="NCBI Taxonomy" id="2825165"/>
    <lineage>
        <taxon>Viruses</taxon>
        <taxon>Duplodnaviria</taxon>
        <taxon>Heunggongvirae</taxon>
        <taxon>Uroviricota</taxon>
        <taxon>Caudoviricetes</taxon>
    </lineage>
</organism>